<name>A0A5C6YUZ5_9FLAO</name>
<dbReference type="RefSeq" id="WP_146848176.1">
    <property type="nucleotide sequence ID" value="NZ_VORT01000020.1"/>
</dbReference>
<dbReference type="Gene3D" id="3.40.710.10">
    <property type="entry name" value="DD-peptidase/beta-lactamase superfamily"/>
    <property type="match status" value="1"/>
</dbReference>
<evidence type="ECO:0000256" key="2">
    <source>
        <dbReference type="ARBA" id="ARBA00023136"/>
    </source>
</evidence>
<dbReference type="PANTHER" id="PTHR46825:SF11">
    <property type="entry name" value="PENICILLIN-BINDING PROTEIN 4"/>
    <property type="match status" value="1"/>
</dbReference>
<protein>
    <submittedName>
        <fullName evidence="6">Serine hydrolase</fullName>
    </submittedName>
</protein>
<accession>A0A5C6YUZ5</accession>
<dbReference type="Pfam" id="PF00144">
    <property type="entry name" value="Beta-lactamase"/>
    <property type="match status" value="1"/>
</dbReference>
<evidence type="ECO:0000259" key="5">
    <source>
        <dbReference type="Pfam" id="PF11954"/>
    </source>
</evidence>
<comment type="subcellular location">
    <subcellularLocation>
        <location evidence="1">Membrane</location>
    </subcellularLocation>
</comment>
<dbReference type="PANTHER" id="PTHR46825">
    <property type="entry name" value="D-ALANYL-D-ALANINE-CARBOXYPEPTIDASE/ENDOPEPTIDASE AMPH"/>
    <property type="match status" value="1"/>
</dbReference>
<evidence type="ECO:0000313" key="6">
    <source>
        <dbReference type="EMBL" id="TXD71374.1"/>
    </source>
</evidence>
<sequence length="545" mass="61448">MIFRTLAVLASFLLCINLTSAQSIQSQIDTIFNKSYPANSPGAIVLIAKDDKVIYRKSFGMANLELNVPMKPENVLRLASITKQFTSVSILLLMEQGKLNIQDPLSKYIADYPRGNEITLHNLLVHTSGIKSFTNLVDFRSKARNDMTPEEIISSFKKLPLEFEPGERYEYSNSDYVLLGYIIEKISGMSYENFVQKYIFDKLGMKNSYYGNSDKIIPNRANGYQLNDSIYQNAEYISMTLPYAAGSLMSTVDDMLLWSKAIHHNALISERSKQLAFTNYTLKNGKHSNYGYGWEINELAGTTSIEHTGGINGFTASGVYVPDRNIYSIVLTNLDDGIGPETDNLKAVSIILGKPIVDKASVILSEKQLKQWIGAYQFEDAIRFITCEEGFLYSTREGGHPFKLIPVSENEFKFDNSFIIYKFTSKNGKKQAQFNDRIKKSIGTEIDKKPASEKEAITLAKEILIKYVGVYELQPSFHIEIERQNDRMYAKATGQPSVELFAEAENSFFIKEIDAQVVFNLGTDGTVKSLSFVQKGQQMEGKKIR</sequence>
<dbReference type="Proteomes" id="UP000321497">
    <property type="component" value="Unassembled WGS sequence"/>
</dbReference>
<gene>
    <name evidence="6" type="ORF">ESU54_17165</name>
</gene>
<dbReference type="Pfam" id="PF11954">
    <property type="entry name" value="DUF3471"/>
    <property type="match status" value="1"/>
</dbReference>
<dbReference type="InterPro" id="IPR001466">
    <property type="entry name" value="Beta-lactam-related"/>
</dbReference>
<keyword evidence="6" id="KW-0378">Hydrolase</keyword>
<feature type="domain" description="Peptidase S12 Pab87-related C-terminal" evidence="5">
    <location>
        <begin position="454"/>
        <end position="539"/>
    </location>
</feature>
<feature type="signal peptide" evidence="3">
    <location>
        <begin position="1"/>
        <end position="21"/>
    </location>
</feature>
<dbReference type="GO" id="GO:0016787">
    <property type="term" value="F:hydrolase activity"/>
    <property type="evidence" value="ECO:0007669"/>
    <property type="project" value="UniProtKB-KW"/>
</dbReference>
<dbReference type="SUPFAM" id="SSF56601">
    <property type="entry name" value="beta-lactamase/transpeptidase-like"/>
    <property type="match status" value="1"/>
</dbReference>
<feature type="chain" id="PRO_5022945252" evidence="3">
    <location>
        <begin position="22"/>
        <end position="545"/>
    </location>
</feature>
<dbReference type="AlphaFoldDB" id="A0A5C6YUZ5"/>
<evidence type="ECO:0000256" key="3">
    <source>
        <dbReference type="SAM" id="SignalP"/>
    </source>
</evidence>
<dbReference type="EMBL" id="VORT01000020">
    <property type="protein sequence ID" value="TXD71374.1"/>
    <property type="molecule type" value="Genomic_DNA"/>
</dbReference>
<evidence type="ECO:0000313" key="7">
    <source>
        <dbReference type="Proteomes" id="UP000321497"/>
    </source>
</evidence>
<feature type="domain" description="Beta-lactamase-related" evidence="4">
    <location>
        <begin position="39"/>
        <end position="345"/>
    </location>
</feature>
<organism evidence="6 7">
    <name type="scientific">Aequorivita antarctica</name>
    <dbReference type="NCBI Taxonomy" id="153266"/>
    <lineage>
        <taxon>Bacteria</taxon>
        <taxon>Pseudomonadati</taxon>
        <taxon>Bacteroidota</taxon>
        <taxon>Flavobacteriia</taxon>
        <taxon>Flavobacteriales</taxon>
        <taxon>Flavobacteriaceae</taxon>
        <taxon>Aequorivita</taxon>
    </lineage>
</organism>
<keyword evidence="3" id="KW-0732">Signal</keyword>
<dbReference type="InterPro" id="IPR012338">
    <property type="entry name" value="Beta-lactam/transpept-like"/>
</dbReference>
<reference evidence="6 7" key="1">
    <citation type="submission" date="2019-08" db="EMBL/GenBank/DDBJ databases">
        <title>Genome of Aequorivita antarctica SW49 (type strain).</title>
        <authorList>
            <person name="Bowman J.P."/>
        </authorList>
    </citation>
    <scope>NUCLEOTIDE SEQUENCE [LARGE SCALE GENOMIC DNA]</scope>
    <source>
        <strain evidence="6 7">SW49</strain>
    </source>
</reference>
<dbReference type="InterPro" id="IPR050491">
    <property type="entry name" value="AmpC-like"/>
</dbReference>
<dbReference type="InterPro" id="IPR021860">
    <property type="entry name" value="Peptidase_S12_Pab87-rel_C"/>
</dbReference>
<dbReference type="GO" id="GO:0016020">
    <property type="term" value="C:membrane"/>
    <property type="evidence" value="ECO:0007669"/>
    <property type="project" value="UniProtKB-SubCell"/>
</dbReference>
<keyword evidence="2" id="KW-0472">Membrane</keyword>
<keyword evidence="7" id="KW-1185">Reference proteome</keyword>
<proteinExistence type="predicted"/>
<comment type="caution">
    <text evidence="6">The sequence shown here is derived from an EMBL/GenBank/DDBJ whole genome shotgun (WGS) entry which is preliminary data.</text>
</comment>
<evidence type="ECO:0000256" key="1">
    <source>
        <dbReference type="ARBA" id="ARBA00004370"/>
    </source>
</evidence>
<evidence type="ECO:0000259" key="4">
    <source>
        <dbReference type="Pfam" id="PF00144"/>
    </source>
</evidence>